<feature type="compositionally biased region" description="Low complexity" evidence="2">
    <location>
        <begin position="757"/>
        <end position="776"/>
    </location>
</feature>
<dbReference type="CDD" id="cd16936">
    <property type="entry name" value="HATPase_RsbW-like"/>
    <property type="match status" value="1"/>
</dbReference>
<dbReference type="Gene3D" id="3.30.450.20">
    <property type="entry name" value="PAS domain"/>
    <property type="match status" value="1"/>
</dbReference>
<dbReference type="InterPro" id="IPR035965">
    <property type="entry name" value="PAS-like_dom_sf"/>
</dbReference>
<feature type="domain" description="PAS" evidence="3">
    <location>
        <begin position="115"/>
        <end position="157"/>
    </location>
</feature>
<feature type="region of interest" description="Disordered" evidence="2">
    <location>
        <begin position="737"/>
        <end position="776"/>
    </location>
</feature>
<dbReference type="PROSITE" id="PS50112">
    <property type="entry name" value="PAS"/>
    <property type="match status" value="1"/>
</dbReference>
<protein>
    <recommendedName>
        <fullName evidence="3">PAS domain-containing protein</fullName>
    </recommendedName>
</protein>
<proteinExistence type="predicted"/>
<evidence type="ECO:0000256" key="1">
    <source>
        <dbReference type="ARBA" id="ARBA00022801"/>
    </source>
</evidence>
<keyword evidence="5" id="KW-1185">Reference proteome</keyword>
<dbReference type="NCBIfam" id="TIGR00229">
    <property type="entry name" value="sensory_box"/>
    <property type="match status" value="1"/>
</dbReference>
<dbReference type="PANTHER" id="PTHR43156">
    <property type="entry name" value="STAGE II SPORULATION PROTEIN E-RELATED"/>
    <property type="match status" value="1"/>
</dbReference>
<accession>A0ABP8PAP0</accession>
<name>A0ABP8PAP0_9NOCA</name>
<dbReference type="Pfam" id="PF08673">
    <property type="entry name" value="RsbU_N"/>
    <property type="match status" value="1"/>
</dbReference>
<dbReference type="EMBL" id="BAABFB010000051">
    <property type="protein sequence ID" value="GAA4483140.1"/>
    <property type="molecule type" value="Genomic_DNA"/>
</dbReference>
<dbReference type="Proteomes" id="UP001501183">
    <property type="component" value="Unassembled WGS sequence"/>
</dbReference>
<dbReference type="SUPFAM" id="SSF55781">
    <property type="entry name" value="GAF domain-like"/>
    <property type="match status" value="1"/>
</dbReference>
<dbReference type="SUPFAM" id="SSF55785">
    <property type="entry name" value="PYP-like sensor domain (PAS domain)"/>
    <property type="match status" value="1"/>
</dbReference>
<dbReference type="RefSeq" id="WP_345347521.1">
    <property type="nucleotide sequence ID" value="NZ_BAABFB010000051.1"/>
</dbReference>
<dbReference type="InterPro" id="IPR052016">
    <property type="entry name" value="Bact_Sigma-Reg"/>
</dbReference>
<dbReference type="InterPro" id="IPR000014">
    <property type="entry name" value="PAS"/>
</dbReference>
<sequence>MTASVESFRVAYRDALEHHLAARGEATLAAGLDLGRRALTGDVSVLEVVETHFRLLAELGVVTSDPEPDQRERGEAALQFLLQTLTVLDVASRGFLDRAHGYTRQRERAEHLSEQHAFRRTLLESMQDGFFVADATGTVVEVNPAFGELTGYGPATLPYRWPHPWLPIADPDRADAVSALTRCVRDGGGRVSIPVRHRGGKRMWLAVNVGSVTAAGHEPMFVGTIRDVTADRLAAEHEKATARLAGAIAAATGVTEVLTIGLTECRTAIGARRVLAAVWPTERGAPVMHSSGGDAVAWSSLDPGVRAALDRVRGRPPLTVEANPAVDSARGVAISLSATADVALWIESAVPGPLTTADRALVTLLCSHLTLALQRARSYDQARTASLTLQHAMLGAVDIPPGFAARYEPAVPPLEIGGDWYDAVTLQDGSVGVVVGDCVGRGLAAAAVMGQLRSSARALLLHGSGPGALLDDLDAVAAHTPGAACTTVCAAVIDPGRGTLRYSSAGHLPPVLAGLGAAPRQLDGAHAVPLATFACSPRPEATVDLPPGSTVLFYTDGLVERRDRGIDDALGRVDAILVEGARSVPAAVADLLLSVLRPRDGYEDDVAVLVYRQPPSRLRITTPAEPAQLAVIRRELRNWLAVAAVPEATAADIVSATNEACTNSIEHAYRGRTPEMVEVTAEVEVPHRRVRVSVVDTGRWRTPPATSPDRGRGLALIGAFVDAVDIDRHDVGTRVHMTTSIPSSSGPAAGTGPVRISDGARGARDAGSGAADPEPR</sequence>
<comment type="caution">
    <text evidence="4">The sequence shown here is derived from an EMBL/GenBank/DDBJ whole genome shotgun (WGS) entry which is preliminary data.</text>
</comment>
<dbReference type="SMART" id="SM00091">
    <property type="entry name" value="PAS"/>
    <property type="match status" value="1"/>
</dbReference>
<dbReference type="Pfam" id="PF07228">
    <property type="entry name" value="SpoIIE"/>
    <property type="match status" value="1"/>
</dbReference>
<dbReference type="InterPro" id="IPR013767">
    <property type="entry name" value="PAS_fold"/>
</dbReference>
<dbReference type="InterPro" id="IPR036890">
    <property type="entry name" value="HATPase_C_sf"/>
</dbReference>
<gene>
    <name evidence="4" type="ORF">GCM10023094_34310</name>
</gene>
<organism evidence="4 5">
    <name type="scientific">Rhodococcus olei</name>
    <dbReference type="NCBI Taxonomy" id="2161675"/>
    <lineage>
        <taxon>Bacteria</taxon>
        <taxon>Bacillati</taxon>
        <taxon>Actinomycetota</taxon>
        <taxon>Actinomycetes</taxon>
        <taxon>Mycobacteriales</taxon>
        <taxon>Nocardiaceae</taxon>
        <taxon>Rhodococcus</taxon>
    </lineage>
</organism>
<dbReference type="Gene3D" id="3.60.40.10">
    <property type="entry name" value="PPM-type phosphatase domain"/>
    <property type="match status" value="1"/>
</dbReference>
<evidence type="ECO:0000256" key="2">
    <source>
        <dbReference type="SAM" id="MobiDB-lite"/>
    </source>
</evidence>
<keyword evidence="1" id="KW-0378">Hydrolase</keyword>
<evidence type="ECO:0000313" key="5">
    <source>
        <dbReference type="Proteomes" id="UP001501183"/>
    </source>
</evidence>
<evidence type="ECO:0000313" key="4">
    <source>
        <dbReference type="EMBL" id="GAA4483140.1"/>
    </source>
</evidence>
<dbReference type="InterPro" id="IPR001932">
    <property type="entry name" value="PPM-type_phosphatase-like_dom"/>
</dbReference>
<reference evidence="5" key="1">
    <citation type="journal article" date="2019" name="Int. J. Syst. Evol. Microbiol.">
        <title>The Global Catalogue of Microorganisms (GCM) 10K type strain sequencing project: providing services to taxonomists for standard genome sequencing and annotation.</title>
        <authorList>
            <consortium name="The Broad Institute Genomics Platform"/>
            <consortium name="The Broad Institute Genome Sequencing Center for Infectious Disease"/>
            <person name="Wu L."/>
            <person name="Ma J."/>
        </authorList>
    </citation>
    <scope>NUCLEOTIDE SEQUENCE [LARGE SCALE GENOMIC DNA]</scope>
    <source>
        <strain evidence="5">JCM 32206</strain>
    </source>
</reference>
<dbReference type="CDD" id="cd00130">
    <property type="entry name" value="PAS"/>
    <property type="match status" value="1"/>
</dbReference>
<dbReference type="Pfam" id="PF13581">
    <property type="entry name" value="HATPase_c_2"/>
    <property type="match status" value="1"/>
</dbReference>
<dbReference type="SUPFAM" id="SSF55874">
    <property type="entry name" value="ATPase domain of HSP90 chaperone/DNA topoisomerase II/histidine kinase"/>
    <property type="match status" value="1"/>
</dbReference>
<dbReference type="InterPro" id="IPR014787">
    <property type="entry name" value="PSer_Pase_RsbU_N"/>
</dbReference>
<dbReference type="InterPro" id="IPR003594">
    <property type="entry name" value="HATPase_dom"/>
</dbReference>
<dbReference type="SMART" id="SM00331">
    <property type="entry name" value="PP2C_SIG"/>
    <property type="match status" value="1"/>
</dbReference>
<dbReference type="InterPro" id="IPR017944">
    <property type="entry name" value="KaiA/RbsU_helical_domain_sf"/>
</dbReference>
<dbReference type="Gene3D" id="1.10.1240.30">
    <property type="entry name" value="KaiA/RbsU domain"/>
    <property type="match status" value="1"/>
</dbReference>
<dbReference type="Gene3D" id="3.30.565.10">
    <property type="entry name" value="Histidine kinase-like ATPase, C-terminal domain"/>
    <property type="match status" value="1"/>
</dbReference>
<feature type="compositionally biased region" description="Polar residues" evidence="2">
    <location>
        <begin position="737"/>
        <end position="746"/>
    </location>
</feature>
<dbReference type="Pfam" id="PF00989">
    <property type="entry name" value="PAS"/>
    <property type="match status" value="1"/>
</dbReference>
<evidence type="ECO:0000259" key="3">
    <source>
        <dbReference type="PROSITE" id="PS50112"/>
    </source>
</evidence>
<dbReference type="InterPro" id="IPR036457">
    <property type="entry name" value="PPM-type-like_dom_sf"/>
</dbReference>
<dbReference type="PANTHER" id="PTHR43156:SF2">
    <property type="entry name" value="STAGE II SPORULATION PROTEIN E"/>
    <property type="match status" value="1"/>
</dbReference>